<evidence type="ECO:0000313" key="3">
    <source>
        <dbReference type="Proteomes" id="UP000616143"/>
    </source>
</evidence>
<gene>
    <name evidence="2" type="ORF">GCM10007116_03420</name>
</gene>
<organism evidence="2 3">
    <name type="scientific">Sulfodiicoccus acidiphilus</name>
    <dbReference type="NCBI Taxonomy" id="1670455"/>
    <lineage>
        <taxon>Archaea</taxon>
        <taxon>Thermoproteota</taxon>
        <taxon>Thermoprotei</taxon>
        <taxon>Sulfolobales</taxon>
        <taxon>Sulfolobaceae</taxon>
        <taxon>Sulfodiicoccus</taxon>
    </lineage>
</organism>
<dbReference type="InterPro" id="IPR013422">
    <property type="entry name" value="CRISPR-assoc_prot_Cas5_N"/>
</dbReference>
<name>A0A830H062_9CREN</name>
<dbReference type="InterPro" id="IPR021124">
    <property type="entry name" value="CRISPR-assoc_prot_Cas5"/>
</dbReference>
<dbReference type="NCBIfam" id="TIGR02593">
    <property type="entry name" value="CRISPR_cas5"/>
    <property type="match status" value="1"/>
</dbReference>
<dbReference type="Gene3D" id="3.30.70.2660">
    <property type="match status" value="1"/>
</dbReference>
<reference evidence="2" key="1">
    <citation type="journal article" date="2014" name="Int. J. Syst. Evol. Microbiol.">
        <title>Complete genome sequence of Corynebacterium casei LMG S-19264T (=DSM 44701T), isolated from a smear-ripened cheese.</title>
        <authorList>
            <consortium name="US DOE Joint Genome Institute (JGI-PGF)"/>
            <person name="Walter F."/>
            <person name="Albersmeier A."/>
            <person name="Kalinowski J."/>
            <person name="Ruckert C."/>
        </authorList>
    </citation>
    <scope>NUCLEOTIDE SEQUENCE</scope>
    <source>
        <strain evidence="2">JCM 31740</strain>
    </source>
</reference>
<dbReference type="RefSeq" id="WP_229768084.1">
    <property type="nucleotide sequence ID" value="NZ_BMQS01000003.1"/>
</dbReference>
<reference evidence="2" key="2">
    <citation type="submission" date="2020-09" db="EMBL/GenBank/DDBJ databases">
        <authorList>
            <person name="Sun Q."/>
            <person name="Ohkuma M."/>
        </authorList>
    </citation>
    <scope>NUCLEOTIDE SEQUENCE</scope>
    <source>
        <strain evidence="2">JCM 31740</strain>
    </source>
</reference>
<evidence type="ECO:0000256" key="1">
    <source>
        <dbReference type="ARBA" id="ARBA00023118"/>
    </source>
</evidence>
<evidence type="ECO:0008006" key="4">
    <source>
        <dbReference type="Google" id="ProtNLM"/>
    </source>
</evidence>
<proteinExistence type="predicted"/>
<accession>A0A830H062</accession>
<dbReference type="AlphaFoldDB" id="A0A830H062"/>
<dbReference type="GO" id="GO:0043571">
    <property type="term" value="P:maintenance of CRISPR repeat elements"/>
    <property type="evidence" value="ECO:0007669"/>
    <property type="project" value="InterPro"/>
</dbReference>
<dbReference type="Pfam" id="PF09704">
    <property type="entry name" value="Cas_Cas5d"/>
    <property type="match status" value="1"/>
</dbReference>
<sequence>MRLLRVRIKGKMAHFRKVYSNSTSLSYYFPPRTTVLGIMAAALGMERDSYYEKLNWYDVGVAALTPLRKLVTGEDVLDTDQVSVTKLRGLGGRVPTTKEVVVSSSGDFLGYEIYISPAEPKVEEAFVRPAYPLSLGTAGMLAWTEQEEVVECSELPQGKLKVVGAVPSSLKVDFEPGVQLSVEDIVPREFKEGRRPGVTRNYFFSVSASPYTVQLGSPLKGAVCEGRGIVFL</sequence>
<comment type="caution">
    <text evidence="2">The sequence shown here is derived from an EMBL/GenBank/DDBJ whole genome shotgun (WGS) entry which is preliminary data.</text>
</comment>
<dbReference type="EMBL" id="BMQS01000003">
    <property type="protein sequence ID" value="GGT88918.1"/>
    <property type="molecule type" value="Genomic_DNA"/>
</dbReference>
<evidence type="ECO:0000313" key="2">
    <source>
        <dbReference type="EMBL" id="GGT88918.1"/>
    </source>
</evidence>
<protein>
    <recommendedName>
        <fullName evidence="4">CRISPR-associated protein Cas5</fullName>
    </recommendedName>
</protein>
<dbReference type="GO" id="GO:0051607">
    <property type="term" value="P:defense response to virus"/>
    <property type="evidence" value="ECO:0007669"/>
    <property type="project" value="UniProtKB-KW"/>
</dbReference>
<keyword evidence="1" id="KW-0051">Antiviral defense</keyword>
<dbReference type="Proteomes" id="UP000616143">
    <property type="component" value="Unassembled WGS sequence"/>
</dbReference>